<sequence length="360" mass="40766">MEKVWVVFGLVTTIIIAVAASAEPKATFEPRLTPEERQKIFDRIRGEAATGEGTPRRIKPACDPDAFKKRMKDDPPDHLIPTAPTSFITNVEYAIEEDGLFKKKKIIYGEEMYDEMVQGGVIRYRLGEGVHFERPTAREEHITYSNLNDEALIIITDNACEEDGQTDCHPYKSCHATDIDGLKTEMQHLMGFTGDGSFAGASGILQWGSQFGYEYQGSYECRGALECEKYVTCIQEDEGDGVASITYYWSSPKWMLTTDRRQVPIAVEVYATGKFGHIFDRRVLTRYDFFEFYPDMRPSQEAMEPPSDVYCHGRSSNFLPPKTPHYFSAETETVTGFNLVYPAGDNETQTVHFKTAVTHQ</sequence>
<dbReference type="Proteomes" id="UP001497623">
    <property type="component" value="Unassembled WGS sequence"/>
</dbReference>
<keyword evidence="3" id="KW-1185">Reference proteome</keyword>
<reference evidence="2 3" key="1">
    <citation type="submission" date="2024-05" db="EMBL/GenBank/DDBJ databases">
        <authorList>
            <person name="Wallberg A."/>
        </authorList>
    </citation>
    <scope>NUCLEOTIDE SEQUENCE [LARGE SCALE GENOMIC DNA]</scope>
</reference>
<dbReference type="EMBL" id="CAXKWB010006311">
    <property type="protein sequence ID" value="CAL4082333.1"/>
    <property type="molecule type" value="Genomic_DNA"/>
</dbReference>
<gene>
    <name evidence="2" type="ORF">MNOR_LOCUS11845</name>
</gene>
<name>A0AAV2QIH4_MEGNR</name>
<feature type="non-terminal residue" evidence="2">
    <location>
        <position position="360"/>
    </location>
</feature>
<evidence type="ECO:0000256" key="1">
    <source>
        <dbReference type="SAM" id="SignalP"/>
    </source>
</evidence>
<comment type="caution">
    <text evidence="2">The sequence shown here is derived from an EMBL/GenBank/DDBJ whole genome shotgun (WGS) entry which is preliminary data.</text>
</comment>
<feature type="signal peptide" evidence="1">
    <location>
        <begin position="1"/>
        <end position="21"/>
    </location>
</feature>
<accession>A0AAV2QIH4</accession>
<keyword evidence="1" id="KW-0732">Signal</keyword>
<evidence type="ECO:0000313" key="3">
    <source>
        <dbReference type="Proteomes" id="UP001497623"/>
    </source>
</evidence>
<feature type="chain" id="PRO_5043774602" evidence="1">
    <location>
        <begin position="22"/>
        <end position="360"/>
    </location>
</feature>
<dbReference type="PANTHER" id="PTHR36902:SF1">
    <property type="entry name" value="ENRICHED IN SURFACE-LABELED PROTEOME PROTEIN 9"/>
    <property type="match status" value="1"/>
</dbReference>
<protein>
    <submittedName>
        <fullName evidence="2">Uncharacterized protein</fullName>
    </submittedName>
</protein>
<proteinExistence type="predicted"/>
<evidence type="ECO:0000313" key="2">
    <source>
        <dbReference type="EMBL" id="CAL4082333.1"/>
    </source>
</evidence>
<organism evidence="2 3">
    <name type="scientific">Meganyctiphanes norvegica</name>
    <name type="common">Northern krill</name>
    <name type="synonym">Thysanopoda norvegica</name>
    <dbReference type="NCBI Taxonomy" id="48144"/>
    <lineage>
        <taxon>Eukaryota</taxon>
        <taxon>Metazoa</taxon>
        <taxon>Ecdysozoa</taxon>
        <taxon>Arthropoda</taxon>
        <taxon>Crustacea</taxon>
        <taxon>Multicrustacea</taxon>
        <taxon>Malacostraca</taxon>
        <taxon>Eumalacostraca</taxon>
        <taxon>Eucarida</taxon>
        <taxon>Euphausiacea</taxon>
        <taxon>Euphausiidae</taxon>
        <taxon>Meganyctiphanes</taxon>
    </lineage>
</organism>
<dbReference type="PANTHER" id="PTHR36902">
    <property type="entry name" value="ENRICHED IN SURFACE-LABELED PROTEOME PROTEIN 9"/>
    <property type="match status" value="1"/>
</dbReference>
<dbReference type="AlphaFoldDB" id="A0AAV2QIH4"/>